<sequence length="139" mass="16081">MNAMLDALLGRDFGGSSSSGRWNNKVDLKGEALKEAGRSRFTRDNVGNHQNWKAVQEVHHRTFPPWIQGREFQRSIPTTKNEVTDLIKSWKTAVVVYRKNVESEWEVIEELLRSKLERSTELVPLATDRAVTWCRDELE</sequence>
<accession>W9R7E0</accession>
<proteinExistence type="predicted"/>
<evidence type="ECO:0000313" key="1">
    <source>
        <dbReference type="EMBL" id="EXB60650.1"/>
    </source>
</evidence>
<keyword evidence="2" id="KW-1185">Reference proteome</keyword>
<organism evidence="1 2">
    <name type="scientific">Morus notabilis</name>
    <dbReference type="NCBI Taxonomy" id="981085"/>
    <lineage>
        <taxon>Eukaryota</taxon>
        <taxon>Viridiplantae</taxon>
        <taxon>Streptophyta</taxon>
        <taxon>Embryophyta</taxon>
        <taxon>Tracheophyta</taxon>
        <taxon>Spermatophyta</taxon>
        <taxon>Magnoliopsida</taxon>
        <taxon>eudicotyledons</taxon>
        <taxon>Gunneridae</taxon>
        <taxon>Pentapetalae</taxon>
        <taxon>rosids</taxon>
        <taxon>fabids</taxon>
        <taxon>Rosales</taxon>
        <taxon>Moraceae</taxon>
        <taxon>Moreae</taxon>
        <taxon>Morus</taxon>
    </lineage>
</organism>
<reference evidence="2" key="1">
    <citation type="submission" date="2013-01" db="EMBL/GenBank/DDBJ databases">
        <title>Draft Genome Sequence of a Mulberry Tree, Morus notabilis C.K. Schneid.</title>
        <authorList>
            <person name="He N."/>
            <person name="Zhao S."/>
        </authorList>
    </citation>
    <scope>NUCLEOTIDE SEQUENCE</scope>
</reference>
<name>W9R7E0_9ROSA</name>
<protein>
    <submittedName>
        <fullName evidence="1">Uncharacterized protein</fullName>
    </submittedName>
</protein>
<dbReference type="Proteomes" id="UP000030645">
    <property type="component" value="Unassembled WGS sequence"/>
</dbReference>
<gene>
    <name evidence="1" type="ORF">L484_016003</name>
</gene>
<evidence type="ECO:0000313" key="2">
    <source>
        <dbReference type="Proteomes" id="UP000030645"/>
    </source>
</evidence>
<dbReference type="EMBL" id="KE344398">
    <property type="protein sequence ID" value="EXB60650.1"/>
    <property type="molecule type" value="Genomic_DNA"/>
</dbReference>
<dbReference type="AlphaFoldDB" id="W9R7E0"/>